<dbReference type="NCBIfam" id="NF004051">
    <property type="entry name" value="PRK05571.1"/>
    <property type="match status" value="1"/>
</dbReference>
<dbReference type="AlphaFoldDB" id="A0A3B1C680"/>
<dbReference type="NCBIfam" id="TIGR01120">
    <property type="entry name" value="rpiB"/>
    <property type="match status" value="1"/>
</dbReference>
<protein>
    <submittedName>
        <fullName evidence="2">Ribose 5-phosphate isomerase B</fullName>
        <ecNumber evidence="2">5.3.1.6</ecNumber>
    </submittedName>
</protein>
<dbReference type="GO" id="GO:0019316">
    <property type="term" value="P:D-allose catabolic process"/>
    <property type="evidence" value="ECO:0007669"/>
    <property type="project" value="TreeGrafter"/>
</dbReference>
<evidence type="ECO:0000313" key="2">
    <source>
        <dbReference type="EMBL" id="VAX22151.1"/>
    </source>
</evidence>
<dbReference type="PANTHER" id="PTHR30345:SF0">
    <property type="entry name" value="DNA DAMAGE-REPAIR_TOLERATION PROTEIN DRT102"/>
    <property type="match status" value="1"/>
</dbReference>
<dbReference type="Pfam" id="PF02502">
    <property type="entry name" value="LacAB_rpiB"/>
    <property type="match status" value="1"/>
</dbReference>
<keyword evidence="1 2" id="KW-0413">Isomerase</keyword>
<dbReference type="PIRSF" id="PIRSF005384">
    <property type="entry name" value="RpiB_LacA_B"/>
    <property type="match status" value="1"/>
</dbReference>
<accession>A0A3B1C680</accession>
<sequence length="156" mass="17195">MGEGKIAVASDHGAFEMKGHIIERLKELGYDPVDMGVYNEESVDYPDYGIKVAEAVSSGKYKRGILLCGTGIGMSITANKFPGIRAALVHDNYTARMSRQHNDSNILALGGRTTGVNVAYDILETWLNTEYEGGRHDRRLEKISKLEKKYTGANIL</sequence>
<dbReference type="InterPro" id="IPR036569">
    <property type="entry name" value="RpiB_LacA_LacB_sf"/>
</dbReference>
<dbReference type="NCBIfam" id="TIGR00689">
    <property type="entry name" value="rpiB_lacA_lacB"/>
    <property type="match status" value="1"/>
</dbReference>
<dbReference type="EC" id="5.3.1.6" evidence="2"/>
<reference evidence="2" key="1">
    <citation type="submission" date="2018-06" db="EMBL/GenBank/DDBJ databases">
        <authorList>
            <person name="Zhirakovskaya E."/>
        </authorList>
    </citation>
    <scope>NUCLEOTIDE SEQUENCE</scope>
</reference>
<dbReference type="PANTHER" id="PTHR30345">
    <property type="entry name" value="RIBOSE-5-PHOSPHATE ISOMERASE B"/>
    <property type="match status" value="1"/>
</dbReference>
<dbReference type="GO" id="GO:0004751">
    <property type="term" value="F:ribose-5-phosphate isomerase activity"/>
    <property type="evidence" value="ECO:0007669"/>
    <property type="project" value="UniProtKB-EC"/>
</dbReference>
<dbReference type="InterPro" id="IPR004785">
    <property type="entry name" value="RpiB"/>
</dbReference>
<dbReference type="InterPro" id="IPR003500">
    <property type="entry name" value="RpiB_LacA_LacB"/>
</dbReference>
<dbReference type="Gene3D" id="3.40.1400.10">
    <property type="entry name" value="Sugar-phosphate isomerase, RpiB/LacA/LacB"/>
    <property type="match status" value="1"/>
</dbReference>
<organism evidence="2">
    <name type="scientific">hydrothermal vent metagenome</name>
    <dbReference type="NCBI Taxonomy" id="652676"/>
    <lineage>
        <taxon>unclassified sequences</taxon>
        <taxon>metagenomes</taxon>
        <taxon>ecological metagenomes</taxon>
    </lineage>
</organism>
<proteinExistence type="predicted"/>
<dbReference type="SUPFAM" id="SSF89623">
    <property type="entry name" value="Ribose/Galactose isomerase RpiB/AlsB"/>
    <property type="match status" value="1"/>
</dbReference>
<dbReference type="GO" id="GO:0009052">
    <property type="term" value="P:pentose-phosphate shunt, non-oxidative branch"/>
    <property type="evidence" value="ECO:0007669"/>
    <property type="project" value="TreeGrafter"/>
</dbReference>
<evidence type="ECO:0000256" key="1">
    <source>
        <dbReference type="ARBA" id="ARBA00023235"/>
    </source>
</evidence>
<dbReference type="EMBL" id="UOGA01000218">
    <property type="protein sequence ID" value="VAX22151.1"/>
    <property type="molecule type" value="Genomic_DNA"/>
</dbReference>
<name>A0A3B1C680_9ZZZZ</name>
<gene>
    <name evidence="2" type="ORF">MNBD_NITROSPINAE04-823</name>
</gene>